<reference evidence="1 2" key="1">
    <citation type="journal article" date="2013" name="J. Bacteriol.">
        <title>Roles of HynAB and Ech, the only two hydrogenases found in the model sulfate reducer Desulfovibrio gigas.</title>
        <authorList>
            <person name="Morais-Silva F.O."/>
            <person name="Santos C.I."/>
            <person name="Rodrigues R."/>
            <person name="Pereira I.A."/>
            <person name="Rodrigues-Pousada C."/>
        </authorList>
    </citation>
    <scope>NUCLEOTIDE SEQUENCE [LARGE SCALE GENOMIC DNA]</scope>
    <source>
        <strain evidence="2">ATCC 19364 / DSM 1382 / NCIMB 9332 / VKM B-1759</strain>
    </source>
</reference>
<proteinExistence type="predicted"/>
<evidence type="ECO:0000313" key="1">
    <source>
        <dbReference type="EMBL" id="AGW13731.1"/>
    </source>
</evidence>
<dbReference type="Proteomes" id="UP000016587">
    <property type="component" value="Chromosome"/>
</dbReference>
<sequence length="68" mass="7655">MEHEIALQQLMLVSEVETLSVPDFFVLKFERRLDAVCNGTPHALTAAQRALVLQALREVFNTASPAMW</sequence>
<gene>
    <name evidence="1" type="ORF">DGI_1954</name>
</gene>
<reference evidence="2" key="2">
    <citation type="submission" date="2013-07" db="EMBL/GenBank/DDBJ databases">
        <authorList>
            <person name="Morais-Silva F.O."/>
            <person name="Rezende A.M."/>
            <person name="Pimentel C."/>
            <person name="Resende D.M."/>
            <person name="Santos C.I."/>
            <person name="Clemente C."/>
            <person name="de Oliveira L.M."/>
            <person name="da Silva S.M."/>
            <person name="Costa D.A."/>
            <person name="Varela-Raposo A."/>
            <person name="Horacio E.C.A."/>
            <person name="Matos M."/>
            <person name="Flores O."/>
            <person name="Ruiz J.C."/>
            <person name="Rodrigues-Pousada C."/>
        </authorList>
    </citation>
    <scope>NUCLEOTIDE SEQUENCE [LARGE SCALE GENOMIC DNA]</scope>
    <source>
        <strain evidence="2">ATCC 19364 / DSM 1382 / NCIMB 9332 / VKM B-1759</strain>
    </source>
</reference>
<name>T2GC86_MEGG1</name>
<evidence type="ECO:0000313" key="2">
    <source>
        <dbReference type="Proteomes" id="UP000016587"/>
    </source>
</evidence>
<dbReference type="EMBL" id="CP006585">
    <property type="protein sequence ID" value="AGW13731.1"/>
    <property type="molecule type" value="Genomic_DNA"/>
</dbReference>
<keyword evidence="2" id="KW-1185">Reference proteome</keyword>
<dbReference type="STRING" id="1121448.DGI_1954"/>
<organism evidence="1 2">
    <name type="scientific">Megalodesulfovibrio gigas (strain ATCC 19364 / DSM 1382 / NCIMB 9332 / VKM B-1759)</name>
    <name type="common">Desulfovibrio gigas</name>
    <dbReference type="NCBI Taxonomy" id="1121448"/>
    <lineage>
        <taxon>Bacteria</taxon>
        <taxon>Pseudomonadati</taxon>
        <taxon>Thermodesulfobacteriota</taxon>
        <taxon>Desulfovibrionia</taxon>
        <taxon>Desulfovibrionales</taxon>
        <taxon>Desulfovibrionaceae</taxon>
        <taxon>Megalodesulfovibrio</taxon>
    </lineage>
</organism>
<accession>T2GC86</accession>
<dbReference type="AlphaFoldDB" id="T2GC86"/>
<dbReference type="KEGG" id="dgg:DGI_1954"/>
<dbReference type="RefSeq" id="WP_021760614.1">
    <property type="nucleotide sequence ID" value="NC_022444.1"/>
</dbReference>
<dbReference type="HOGENOM" id="CLU_2787045_0_0_7"/>
<dbReference type="PATRIC" id="fig|1121448.10.peg.1910"/>
<protein>
    <submittedName>
        <fullName evidence="1">Uncharacterized protein</fullName>
    </submittedName>
</protein>